<keyword evidence="2" id="KW-1185">Reference proteome</keyword>
<dbReference type="InterPro" id="IPR049703">
    <property type="entry name" value="HVO_2901-like"/>
</dbReference>
<comment type="caution">
    <text evidence="1">The sequence shown here is derived from an EMBL/GenBank/DDBJ whole genome shotgun (WGS) entry which is preliminary data.</text>
</comment>
<gene>
    <name evidence="1" type="ORF">HAPAU_19600</name>
</gene>
<reference evidence="1 2" key="1">
    <citation type="submission" date="2016-02" db="EMBL/GenBank/DDBJ databases">
        <title>Genome sequence of Halalkalicoccus paucihalophilus DSM 24557.</title>
        <authorList>
            <person name="Poehlein A."/>
            <person name="Daniel R."/>
        </authorList>
    </citation>
    <scope>NUCLEOTIDE SEQUENCE [LARGE SCALE GENOMIC DNA]</scope>
    <source>
        <strain evidence="1 2">DSM 24557</strain>
    </source>
</reference>
<dbReference type="OrthoDB" id="334705at2157"/>
<name>A0A151AH30_9EURY</name>
<dbReference type="AlphaFoldDB" id="A0A151AH30"/>
<evidence type="ECO:0000313" key="1">
    <source>
        <dbReference type="EMBL" id="KYH26852.1"/>
    </source>
</evidence>
<dbReference type="Proteomes" id="UP000075321">
    <property type="component" value="Unassembled WGS sequence"/>
</dbReference>
<dbReference type="NCBIfam" id="NF041915">
    <property type="entry name" value="HVO_2901"/>
    <property type="match status" value="1"/>
</dbReference>
<dbReference type="PATRIC" id="fig|1008153.3.peg.1991"/>
<organism evidence="1 2">
    <name type="scientific">Halalkalicoccus paucihalophilus</name>
    <dbReference type="NCBI Taxonomy" id="1008153"/>
    <lineage>
        <taxon>Archaea</taxon>
        <taxon>Methanobacteriati</taxon>
        <taxon>Methanobacteriota</taxon>
        <taxon>Stenosarchaea group</taxon>
        <taxon>Halobacteria</taxon>
        <taxon>Halobacteriales</taxon>
        <taxon>Halococcaceae</taxon>
        <taxon>Halalkalicoccus</taxon>
    </lineage>
</organism>
<protein>
    <submittedName>
        <fullName evidence="1">Uncharacterized protein</fullName>
    </submittedName>
</protein>
<evidence type="ECO:0000313" key="2">
    <source>
        <dbReference type="Proteomes" id="UP000075321"/>
    </source>
</evidence>
<proteinExistence type="predicted"/>
<accession>A0A151AH30</accession>
<dbReference type="EMBL" id="LTAZ01000004">
    <property type="protein sequence ID" value="KYH26852.1"/>
    <property type="molecule type" value="Genomic_DNA"/>
</dbReference>
<dbReference type="RefSeq" id="WP_066381896.1">
    <property type="nucleotide sequence ID" value="NZ_LTAZ01000004.1"/>
</dbReference>
<dbReference type="Gene3D" id="3.30.160.60">
    <property type="entry name" value="Classic Zinc Finger"/>
    <property type="match status" value="1"/>
</dbReference>
<sequence length="79" mass="9161">MYTCRNCKRTFRTEVALSLHRDTCSAGQLFCRVCGDRFAERRATRDGWHYACPNDDCEGEGLTEDLLRVDDVRIATRTR</sequence>